<evidence type="ECO:0000256" key="2">
    <source>
        <dbReference type="ARBA" id="ARBA00023125"/>
    </source>
</evidence>
<keyword evidence="3" id="KW-0804">Transcription</keyword>
<dbReference type="PANTHER" id="PTHR43280">
    <property type="entry name" value="ARAC-FAMILY TRANSCRIPTIONAL REGULATOR"/>
    <property type="match status" value="1"/>
</dbReference>
<dbReference type="Pfam" id="PF12833">
    <property type="entry name" value="HTH_18"/>
    <property type="match status" value="1"/>
</dbReference>
<dbReference type="InterPro" id="IPR009057">
    <property type="entry name" value="Homeodomain-like_sf"/>
</dbReference>
<proteinExistence type="predicted"/>
<dbReference type="AlphaFoldDB" id="A0AA49GT46"/>
<protein>
    <submittedName>
        <fullName evidence="5">AraC family transcriptional regulator</fullName>
    </submittedName>
</protein>
<keyword evidence="2" id="KW-0238">DNA-binding</keyword>
<dbReference type="SMART" id="SM00342">
    <property type="entry name" value="HTH_ARAC"/>
    <property type="match status" value="1"/>
</dbReference>
<evidence type="ECO:0000256" key="3">
    <source>
        <dbReference type="ARBA" id="ARBA00023163"/>
    </source>
</evidence>
<dbReference type="InterPro" id="IPR013096">
    <property type="entry name" value="Cupin_2"/>
</dbReference>
<dbReference type="InterPro" id="IPR011051">
    <property type="entry name" value="RmlC_Cupin_sf"/>
</dbReference>
<organism evidence="5">
    <name type="scientific">Roseihalotalea indica</name>
    <dbReference type="NCBI Taxonomy" id="2867963"/>
    <lineage>
        <taxon>Bacteria</taxon>
        <taxon>Pseudomonadati</taxon>
        <taxon>Bacteroidota</taxon>
        <taxon>Cytophagia</taxon>
        <taxon>Cytophagales</taxon>
        <taxon>Catalimonadaceae</taxon>
        <taxon>Roseihalotalea</taxon>
    </lineage>
</organism>
<dbReference type="Gene3D" id="1.10.10.60">
    <property type="entry name" value="Homeodomain-like"/>
    <property type="match status" value="2"/>
</dbReference>
<sequence length="292" mass="33948">MRSTVKKFSIPDTDTFVVRDLQEPYFDPSWHAHPDYQLFIVLEGTGTRFIGDHVKPFQPGDMVFTGPNLPHLWRSDDAYFKEDSGLRTRGVVVYFHQDFLGELLLQKKEMVKVRQLFENALRGLEILGDTNKKIARHMLSLLNLDGFPSVLQLLEIINLLAHTTDYRIISGTGYTNQINEADTERMNQVHDYVMRNFKQTIRLEEAATLASMTPSSFSRYFKTRANKTFSAFVSDIRIGHARKLLQDDRLSIAQISYECGFKTLSNFNKQFRDITHKTPSEYKREYAKTMYH</sequence>
<dbReference type="GO" id="GO:0043565">
    <property type="term" value="F:sequence-specific DNA binding"/>
    <property type="evidence" value="ECO:0007669"/>
    <property type="project" value="InterPro"/>
</dbReference>
<dbReference type="Pfam" id="PF07883">
    <property type="entry name" value="Cupin_2"/>
    <property type="match status" value="1"/>
</dbReference>
<dbReference type="EMBL" id="CP120682">
    <property type="protein sequence ID" value="WKN39198.1"/>
    <property type="molecule type" value="Genomic_DNA"/>
</dbReference>
<dbReference type="GO" id="GO:0003700">
    <property type="term" value="F:DNA-binding transcription factor activity"/>
    <property type="evidence" value="ECO:0007669"/>
    <property type="project" value="InterPro"/>
</dbReference>
<dbReference type="CDD" id="cd06976">
    <property type="entry name" value="cupin_MtlR-like_N"/>
    <property type="match status" value="1"/>
</dbReference>
<name>A0AA49GT46_9BACT</name>
<dbReference type="PANTHER" id="PTHR43280:SF27">
    <property type="entry name" value="TRANSCRIPTIONAL REGULATOR MTLR"/>
    <property type="match status" value="1"/>
</dbReference>
<feature type="domain" description="HTH araC/xylS-type" evidence="4">
    <location>
        <begin position="187"/>
        <end position="285"/>
    </location>
</feature>
<dbReference type="InterPro" id="IPR018060">
    <property type="entry name" value="HTH_AraC"/>
</dbReference>
<evidence type="ECO:0000256" key="1">
    <source>
        <dbReference type="ARBA" id="ARBA00023015"/>
    </source>
</evidence>
<reference evidence="5" key="1">
    <citation type="journal article" date="2023" name="Comput. Struct. Biotechnol. J.">
        <title>Discovery of a novel marine Bacteroidetes with a rich repertoire of carbohydrate-active enzymes.</title>
        <authorList>
            <person name="Chen B."/>
            <person name="Liu G."/>
            <person name="Chen Q."/>
            <person name="Wang H."/>
            <person name="Liu L."/>
            <person name="Tang K."/>
        </authorList>
    </citation>
    <scope>NUCLEOTIDE SEQUENCE</scope>
    <source>
        <strain evidence="5">TK19036</strain>
    </source>
</reference>
<dbReference type="InterPro" id="IPR014710">
    <property type="entry name" value="RmlC-like_jellyroll"/>
</dbReference>
<evidence type="ECO:0000313" key="5">
    <source>
        <dbReference type="EMBL" id="WKN39198.1"/>
    </source>
</evidence>
<reference evidence="5" key="2">
    <citation type="journal article" date="2024" name="Antonie Van Leeuwenhoek">
        <title>Roseihalotalea indica gen. nov., sp. nov., a halophilic Bacteroidetes from mesopelagic Southwest Indian Ocean with higher carbohydrate metabolic potential.</title>
        <authorList>
            <person name="Chen B."/>
            <person name="Zhang M."/>
            <person name="Lin D."/>
            <person name="Ye J."/>
            <person name="Tang K."/>
        </authorList>
    </citation>
    <scope>NUCLEOTIDE SEQUENCE</scope>
    <source>
        <strain evidence="5">TK19036</strain>
    </source>
</reference>
<dbReference type="PROSITE" id="PS01124">
    <property type="entry name" value="HTH_ARAC_FAMILY_2"/>
    <property type="match status" value="1"/>
</dbReference>
<keyword evidence="1" id="KW-0805">Transcription regulation</keyword>
<dbReference type="SUPFAM" id="SSF46689">
    <property type="entry name" value="Homeodomain-like"/>
    <property type="match status" value="2"/>
</dbReference>
<accession>A0AA49GT46</accession>
<evidence type="ECO:0000259" key="4">
    <source>
        <dbReference type="PROSITE" id="PS01124"/>
    </source>
</evidence>
<dbReference type="SUPFAM" id="SSF51182">
    <property type="entry name" value="RmlC-like cupins"/>
    <property type="match status" value="1"/>
</dbReference>
<gene>
    <name evidence="5" type="ORF">K4G66_10865</name>
</gene>
<dbReference type="Gene3D" id="2.60.120.10">
    <property type="entry name" value="Jelly Rolls"/>
    <property type="match status" value="1"/>
</dbReference>